<dbReference type="Proteomes" id="UP001194468">
    <property type="component" value="Unassembled WGS sequence"/>
</dbReference>
<reference evidence="2" key="1">
    <citation type="submission" date="2019-10" db="EMBL/GenBank/DDBJ databases">
        <authorList>
            <consortium name="DOE Joint Genome Institute"/>
            <person name="Kuo A."/>
            <person name="Miyauchi S."/>
            <person name="Kiss E."/>
            <person name="Drula E."/>
            <person name="Kohler A."/>
            <person name="Sanchez-Garcia M."/>
            <person name="Andreopoulos B."/>
            <person name="Barry K.W."/>
            <person name="Bonito G."/>
            <person name="Buee M."/>
            <person name="Carver A."/>
            <person name="Chen C."/>
            <person name="Cichocki N."/>
            <person name="Clum A."/>
            <person name="Culley D."/>
            <person name="Crous P.W."/>
            <person name="Fauchery L."/>
            <person name="Girlanda M."/>
            <person name="Hayes R."/>
            <person name="Keri Z."/>
            <person name="LaButti K."/>
            <person name="Lipzen A."/>
            <person name="Lombard V."/>
            <person name="Magnuson J."/>
            <person name="Maillard F."/>
            <person name="Morin E."/>
            <person name="Murat C."/>
            <person name="Nolan M."/>
            <person name="Ohm R."/>
            <person name="Pangilinan J."/>
            <person name="Pereira M."/>
            <person name="Perotto S."/>
            <person name="Peter M."/>
            <person name="Riley R."/>
            <person name="Sitrit Y."/>
            <person name="Stielow B."/>
            <person name="Szollosi G."/>
            <person name="Zifcakova L."/>
            <person name="Stursova M."/>
            <person name="Spatafora J.W."/>
            <person name="Tedersoo L."/>
            <person name="Vaario L.-M."/>
            <person name="Yamada A."/>
            <person name="Yan M."/>
            <person name="Wang P."/>
            <person name="Xu J."/>
            <person name="Bruns T."/>
            <person name="Baldrian P."/>
            <person name="Vilgalys R."/>
            <person name="Henrissat B."/>
            <person name="Grigoriev I.V."/>
            <person name="Hibbett D."/>
            <person name="Nagy L.G."/>
            <person name="Martin F.M."/>
        </authorList>
    </citation>
    <scope>NUCLEOTIDE SEQUENCE</scope>
    <source>
        <strain evidence="2">BED1</strain>
    </source>
</reference>
<feature type="region of interest" description="Disordered" evidence="1">
    <location>
        <begin position="146"/>
        <end position="183"/>
    </location>
</feature>
<reference evidence="2" key="2">
    <citation type="journal article" date="2020" name="Nat. Commun.">
        <title>Large-scale genome sequencing of mycorrhizal fungi provides insights into the early evolution of symbiotic traits.</title>
        <authorList>
            <person name="Miyauchi S."/>
            <person name="Kiss E."/>
            <person name="Kuo A."/>
            <person name="Drula E."/>
            <person name="Kohler A."/>
            <person name="Sanchez-Garcia M."/>
            <person name="Morin E."/>
            <person name="Andreopoulos B."/>
            <person name="Barry K.W."/>
            <person name="Bonito G."/>
            <person name="Buee M."/>
            <person name="Carver A."/>
            <person name="Chen C."/>
            <person name="Cichocki N."/>
            <person name="Clum A."/>
            <person name="Culley D."/>
            <person name="Crous P.W."/>
            <person name="Fauchery L."/>
            <person name="Girlanda M."/>
            <person name="Hayes R.D."/>
            <person name="Keri Z."/>
            <person name="LaButti K."/>
            <person name="Lipzen A."/>
            <person name="Lombard V."/>
            <person name="Magnuson J."/>
            <person name="Maillard F."/>
            <person name="Murat C."/>
            <person name="Nolan M."/>
            <person name="Ohm R.A."/>
            <person name="Pangilinan J."/>
            <person name="Pereira M.F."/>
            <person name="Perotto S."/>
            <person name="Peter M."/>
            <person name="Pfister S."/>
            <person name="Riley R."/>
            <person name="Sitrit Y."/>
            <person name="Stielow J.B."/>
            <person name="Szollosi G."/>
            <person name="Zifcakova L."/>
            <person name="Stursova M."/>
            <person name="Spatafora J.W."/>
            <person name="Tedersoo L."/>
            <person name="Vaario L.M."/>
            <person name="Yamada A."/>
            <person name="Yan M."/>
            <person name="Wang P."/>
            <person name="Xu J."/>
            <person name="Bruns T."/>
            <person name="Baldrian P."/>
            <person name="Vilgalys R."/>
            <person name="Dunand C."/>
            <person name="Henrissat B."/>
            <person name="Grigoriev I.V."/>
            <person name="Hibbett D."/>
            <person name="Nagy L.G."/>
            <person name="Martin F.M."/>
        </authorList>
    </citation>
    <scope>NUCLEOTIDE SEQUENCE</scope>
    <source>
        <strain evidence="2">BED1</strain>
    </source>
</reference>
<comment type="caution">
    <text evidence="2">The sequence shown here is derived from an EMBL/GenBank/DDBJ whole genome shotgun (WGS) entry which is preliminary data.</text>
</comment>
<dbReference type="EMBL" id="WHUW01000004">
    <property type="protein sequence ID" value="KAF8447563.1"/>
    <property type="molecule type" value="Genomic_DNA"/>
</dbReference>
<evidence type="ECO:0000313" key="2">
    <source>
        <dbReference type="EMBL" id="KAF8447563.1"/>
    </source>
</evidence>
<accession>A0AAD4C3X9</accession>
<sequence length="217" mass="25211">MPDVFFQNVKDLFVETHMSTIEFRVFVKIIRFNAMRYLDSSGAVSIEEQDPAALRRVLDQVKKFDSTIAKRYPYLWPVLAYLELYLWGKHKGYVREHPHTAMRRPVWMSRPGAMSDIPVYKRFARSKTGKSLREISKTYRFGPVSHYTRSRKHHRQPTAGKPKRESTVTDSEAEERITAPVDSSPTCSCSTFTTHVRHWFQSFGSCIEDICTHFIGG</sequence>
<organism evidence="2 3">
    <name type="scientific">Boletus edulis BED1</name>
    <dbReference type="NCBI Taxonomy" id="1328754"/>
    <lineage>
        <taxon>Eukaryota</taxon>
        <taxon>Fungi</taxon>
        <taxon>Dikarya</taxon>
        <taxon>Basidiomycota</taxon>
        <taxon>Agaricomycotina</taxon>
        <taxon>Agaricomycetes</taxon>
        <taxon>Agaricomycetidae</taxon>
        <taxon>Boletales</taxon>
        <taxon>Boletineae</taxon>
        <taxon>Boletaceae</taxon>
        <taxon>Boletoideae</taxon>
        <taxon>Boletus</taxon>
    </lineage>
</organism>
<name>A0AAD4C3X9_BOLED</name>
<keyword evidence="3" id="KW-1185">Reference proteome</keyword>
<evidence type="ECO:0000256" key="1">
    <source>
        <dbReference type="SAM" id="MobiDB-lite"/>
    </source>
</evidence>
<evidence type="ECO:0000313" key="3">
    <source>
        <dbReference type="Proteomes" id="UP001194468"/>
    </source>
</evidence>
<proteinExistence type="predicted"/>
<protein>
    <submittedName>
        <fullName evidence="2">Uncharacterized protein</fullName>
    </submittedName>
</protein>
<dbReference type="AlphaFoldDB" id="A0AAD4C3X9"/>
<gene>
    <name evidence="2" type="ORF">L210DRAFT_978808</name>
</gene>